<evidence type="ECO:0000256" key="3">
    <source>
        <dbReference type="ARBA" id="ARBA00023157"/>
    </source>
</evidence>
<evidence type="ECO:0000256" key="4">
    <source>
        <dbReference type="ARBA" id="ARBA00023180"/>
    </source>
</evidence>
<evidence type="ECO:0000256" key="5">
    <source>
        <dbReference type="SAM" id="MobiDB-lite"/>
    </source>
</evidence>
<proteinExistence type="predicted"/>
<keyword evidence="9" id="KW-1185">Reference proteome</keyword>
<feature type="domain" description="SRCR" evidence="7">
    <location>
        <begin position="60"/>
        <end position="185"/>
    </location>
</feature>
<evidence type="ECO:0000313" key="8">
    <source>
        <dbReference type="EMBL" id="CAK0910677.1"/>
    </source>
</evidence>
<feature type="region of interest" description="Disordered" evidence="5">
    <location>
        <begin position="185"/>
        <end position="217"/>
    </location>
</feature>
<dbReference type="PROSITE" id="PS50287">
    <property type="entry name" value="SRCR_2"/>
    <property type="match status" value="1"/>
</dbReference>
<sequence length="350" mass="35463">MVADQQIGTMLLVVLATSIPSAASLKTQTFTNTSQAAGSGASCTLADTSGCQDKDVILYNPVTNGDGSVQGLVTFWGGQWGTVCDDVTDCDAPGGGTSPCSNGYVNVAGGQQLAAVVCRELGLDASGAQEYNANGGSSGYPIHVDGTSNHISGCAGTEAALADCAWLLYGSHNCGHHEDVGVICQPAGPTNSPTPSPTPAPTSPPTPPPTPAPTTAPANLALECPAQQGPGQWNDFGASLCVDGSTRDDSSPLIPCTGSVPYTQGGACQSVCHTDYGANPWFEVTLAGAATIDSVKVVNAWTHCCKERIAPFYMRLLDSAGSEISSKRFSSTQDPTSTNGPELACPGSAG</sequence>
<protein>
    <recommendedName>
        <fullName evidence="7">SRCR domain-containing protein</fullName>
    </recommendedName>
</protein>
<dbReference type="SUPFAM" id="SSF49785">
    <property type="entry name" value="Galactose-binding domain-like"/>
    <property type="match status" value="1"/>
</dbReference>
<dbReference type="PANTHER" id="PTHR19331:SF465">
    <property type="entry name" value="EGG PEPTIDE SPERACT RECEPTOR"/>
    <property type="match status" value="1"/>
</dbReference>
<dbReference type="EMBL" id="CAUYUJ010022443">
    <property type="protein sequence ID" value="CAK0910677.1"/>
    <property type="molecule type" value="Genomic_DNA"/>
</dbReference>
<feature type="compositionally biased region" description="Polar residues" evidence="5">
    <location>
        <begin position="325"/>
        <end position="340"/>
    </location>
</feature>
<feature type="compositionally biased region" description="Pro residues" evidence="5">
    <location>
        <begin position="192"/>
        <end position="214"/>
    </location>
</feature>
<dbReference type="Gene3D" id="3.10.250.10">
    <property type="entry name" value="SRCR-like domain"/>
    <property type="match status" value="1"/>
</dbReference>
<reference evidence="8" key="1">
    <citation type="submission" date="2023-10" db="EMBL/GenBank/DDBJ databases">
        <authorList>
            <person name="Chen Y."/>
            <person name="Shah S."/>
            <person name="Dougan E. K."/>
            <person name="Thang M."/>
            <person name="Chan C."/>
        </authorList>
    </citation>
    <scope>NUCLEOTIDE SEQUENCE [LARGE SCALE GENOMIC DNA]</scope>
</reference>
<dbReference type="PRINTS" id="PR00258">
    <property type="entry name" value="SPERACTRCPTR"/>
</dbReference>
<feature type="chain" id="PRO_5047356543" description="SRCR domain-containing protein" evidence="6">
    <location>
        <begin position="25"/>
        <end position="350"/>
    </location>
</feature>
<feature type="signal peptide" evidence="6">
    <location>
        <begin position="1"/>
        <end position="24"/>
    </location>
</feature>
<dbReference type="SUPFAM" id="SSF56487">
    <property type="entry name" value="SRCR-like"/>
    <property type="match status" value="1"/>
</dbReference>
<evidence type="ECO:0000259" key="7">
    <source>
        <dbReference type="PROSITE" id="PS50287"/>
    </source>
</evidence>
<dbReference type="Gene3D" id="2.60.120.260">
    <property type="entry name" value="Galactose-binding domain-like"/>
    <property type="match status" value="1"/>
</dbReference>
<dbReference type="PANTHER" id="PTHR19331">
    <property type="entry name" value="SCAVENGER RECEPTOR DOMAIN-CONTAINING"/>
    <property type="match status" value="1"/>
</dbReference>
<dbReference type="Proteomes" id="UP001189429">
    <property type="component" value="Unassembled WGS sequence"/>
</dbReference>
<dbReference type="InterPro" id="IPR001190">
    <property type="entry name" value="SRCR"/>
</dbReference>
<dbReference type="SMART" id="SM00202">
    <property type="entry name" value="SR"/>
    <property type="match status" value="1"/>
</dbReference>
<dbReference type="InterPro" id="IPR036772">
    <property type="entry name" value="SRCR-like_dom_sf"/>
</dbReference>
<evidence type="ECO:0000256" key="6">
    <source>
        <dbReference type="SAM" id="SignalP"/>
    </source>
</evidence>
<comment type="caution">
    <text evidence="8">The sequence shown here is derived from an EMBL/GenBank/DDBJ whole genome shotgun (WGS) entry which is preliminary data.</text>
</comment>
<organism evidence="8 9">
    <name type="scientific">Prorocentrum cordatum</name>
    <dbReference type="NCBI Taxonomy" id="2364126"/>
    <lineage>
        <taxon>Eukaryota</taxon>
        <taxon>Sar</taxon>
        <taxon>Alveolata</taxon>
        <taxon>Dinophyceae</taxon>
        <taxon>Prorocentrales</taxon>
        <taxon>Prorocentraceae</taxon>
        <taxon>Prorocentrum</taxon>
    </lineage>
</organism>
<keyword evidence="1 6" id="KW-0732">Signal</keyword>
<gene>
    <name evidence="8" type="ORF">PCOR1329_LOCUS84797</name>
</gene>
<name>A0ABN9YD07_9DINO</name>
<evidence type="ECO:0000256" key="2">
    <source>
        <dbReference type="ARBA" id="ARBA00022737"/>
    </source>
</evidence>
<evidence type="ECO:0000256" key="1">
    <source>
        <dbReference type="ARBA" id="ARBA00022729"/>
    </source>
</evidence>
<accession>A0ABN9YD07</accession>
<keyword evidence="4" id="KW-0325">Glycoprotein</keyword>
<keyword evidence="2" id="KW-0677">Repeat</keyword>
<feature type="region of interest" description="Disordered" evidence="5">
    <location>
        <begin position="325"/>
        <end position="350"/>
    </location>
</feature>
<dbReference type="InterPro" id="IPR008979">
    <property type="entry name" value="Galactose-bd-like_sf"/>
</dbReference>
<keyword evidence="3" id="KW-1015">Disulfide bond</keyword>
<evidence type="ECO:0000313" key="9">
    <source>
        <dbReference type="Proteomes" id="UP001189429"/>
    </source>
</evidence>
<dbReference type="Pfam" id="PF00530">
    <property type="entry name" value="SRCR"/>
    <property type="match status" value="1"/>
</dbReference>